<dbReference type="Proteomes" id="UP000823632">
    <property type="component" value="Unassembled WGS sequence"/>
</dbReference>
<evidence type="ECO:0000313" key="1">
    <source>
        <dbReference type="EMBL" id="MBO8431201.1"/>
    </source>
</evidence>
<protein>
    <submittedName>
        <fullName evidence="1">Site-specific integrase</fullName>
    </submittedName>
</protein>
<gene>
    <name evidence="1" type="ORF">IAC76_07415</name>
</gene>
<proteinExistence type="predicted"/>
<comment type="caution">
    <text evidence="1">The sequence shown here is derived from an EMBL/GenBank/DDBJ whole genome shotgun (WGS) entry which is preliminary data.</text>
</comment>
<feature type="non-terminal residue" evidence="1">
    <location>
        <position position="67"/>
    </location>
</feature>
<organism evidence="1 2">
    <name type="scientific">Candidatus Scatousia excrementipullorum</name>
    <dbReference type="NCBI Taxonomy" id="2840936"/>
    <lineage>
        <taxon>Bacteria</taxon>
        <taxon>Candidatus Scatousia</taxon>
    </lineage>
</organism>
<reference evidence="1" key="1">
    <citation type="submission" date="2020-10" db="EMBL/GenBank/DDBJ databases">
        <authorList>
            <person name="Gilroy R."/>
        </authorList>
    </citation>
    <scope>NUCLEOTIDE SEQUENCE</scope>
    <source>
        <strain evidence="1">10192</strain>
    </source>
</reference>
<evidence type="ECO:0000313" key="2">
    <source>
        <dbReference type="Proteomes" id="UP000823632"/>
    </source>
</evidence>
<dbReference type="AlphaFoldDB" id="A0A9D9DPK7"/>
<accession>A0A9D9DPK7</accession>
<sequence length="67" mass="7898">MAFYEQISKFTYRLTVCQGYDSKGKKLRKRKTIKLDETLTAKQAEKELNRQMVMFENEVLNGVYLDG</sequence>
<name>A0A9D9DPK7_9BACT</name>
<reference evidence="1" key="2">
    <citation type="journal article" date="2021" name="PeerJ">
        <title>Extensive microbial diversity within the chicken gut microbiome revealed by metagenomics and culture.</title>
        <authorList>
            <person name="Gilroy R."/>
            <person name="Ravi A."/>
            <person name="Getino M."/>
            <person name="Pursley I."/>
            <person name="Horton D.L."/>
            <person name="Alikhan N.F."/>
            <person name="Baker D."/>
            <person name="Gharbi K."/>
            <person name="Hall N."/>
            <person name="Watson M."/>
            <person name="Adriaenssens E.M."/>
            <person name="Foster-Nyarko E."/>
            <person name="Jarju S."/>
            <person name="Secka A."/>
            <person name="Antonio M."/>
            <person name="Oren A."/>
            <person name="Chaudhuri R.R."/>
            <person name="La Ragione R."/>
            <person name="Hildebrand F."/>
            <person name="Pallen M.J."/>
        </authorList>
    </citation>
    <scope>NUCLEOTIDE SEQUENCE</scope>
    <source>
        <strain evidence="1">10192</strain>
    </source>
</reference>
<dbReference type="EMBL" id="JADIND010000163">
    <property type="protein sequence ID" value="MBO8431201.1"/>
    <property type="molecule type" value="Genomic_DNA"/>
</dbReference>